<dbReference type="PANTHER" id="PTHR34653">
    <property type="match status" value="1"/>
</dbReference>
<dbReference type="EMBL" id="CP008876">
    <property type="protein sequence ID" value="AIF66372.1"/>
    <property type="molecule type" value="Genomic_DNA"/>
</dbReference>
<keyword evidence="3 4" id="KW-0975">Bacterial flagellum</keyword>
<gene>
    <name evidence="4" type="primary">fliE</name>
    <name evidence="7" type="ORF">GZ22_06840</name>
</gene>
<evidence type="ECO:0000313" key="7">
    <source>
        <dbReference type="EMBL" id="AIF66372.1"/>
    </source>
</evidence>
<dbReference type="GO" id="GO:0003774">
    <property type="term" value="F:cytoskeletal motor activity"/>
    <property type="evidence" value="ECO:0007669"/>
    <property type="project" value="InterPro"/>
</dbReference>
<evidence type="ECO:0000256" key="5">
    <source>
        <dbReference type="NCBIfam" id="TIGR00205"/>
    </source>
</evidence>
<dbReference type="InterPro" id="IPR001624">
    <property type="entry name" value="FliE"/>
</dbReference>
<evidence type="ECO:0000256" key="4">
    <source>
        <dbReference type="HAMAP-Rule" id="MF_00724"/>
    </source>
</evidence>
<dbReference type="GO" id="GO:0071973">
    <property type="term" value="P:bacterial-type flagellum-dependent cell motility"/>
    <property type="evidence" value="ECO:0007669"/>
    <property type="project" value="InterPro"/>
</dbReference>
<proteinExistence type="inferred from homology"/>
<evidence type="ECO:0000256" key="6">
    <source>
        <dbReference type="SAM" id="MobiDB-lite"/>
    </source>
</evidence>
<protein>
    <recommendedName>
        <fullName evidence="4 5">Flagellar hook-basal body complex protein FliE</fullName>
    </recommendedName>
</protein>
<comment type="similarity">
    <text evidence="2 4">Belongs to the FliE family.</text>
</comment>
<dbReference type="PANTHER" id="PTHR34653:SF1">
    <property type="entry name" value="FLAGELLAR HOOK-BASAL BODY COMPLEX PROTEIN FLIE"/>
    <property type="match status" value="1"/>
</dbReference>
<name>A0A075LK90_9BACI</name>
<dbReference type="KEGG" id="tap:GZ22_06840"/>
<dbReference type="HOGENOM" id="CLU_147249_3_3_9"/>
<organism evidence="7 8">
    <name type="scientific">Terribacillus saccharophilus</name>
    <dbReference type="NCBI Taxonomy" id="361277"/>
    <lineage>
        <taxon>Bacteria</taxon>
        <taxon>Bacillati</taxon>
        <taxon>Bacillota</taxon>
        <taxon>Bacilli</taxon>
        <taxon>Bacillales</taxon>
        <taxon>Bacillaceae</taxon>
        <taxon>Terribacillus</taxon>
    </lineage>
</organism>
<dbReference type="GO" id="GO:0009425">
    <property type="term" value="C:bacterial-type flagellum basal body"/>
    <property type="evidence" value="ECO:0007669"/>
    <property type="project" value="UniProtKB-SubCell"/>
</dbReference>
<dbReference type="GeneID" id="34221225"/>
<dbReference type="GO" id="GO:0005198">
    <property type="term" value="F:structural molecule activity"/>
    <property type="evidence" value="ECO:0007669"/>
    <property type="project" value="UniProtKB-UniRule"/>
</dbReference>
<reference evidence="7 8" key="1">
    <citation type="submission" date="2014-07" db="EMBL/GenBank/DDBJ databases">
        <title>Complete genome sequence of a moderately halophilic bacterium Terribacillus aidingensis MP602, isolated from Cryptomeria fortunei in Tianmu mountain in China.</title>
        <authorList>
            <person name="Wang Y."/>
            <person name="Lu P."/>
            <person name="Zhang L."/>
        </authorList>
    </citation>
    <scope>NUCLEOTIDE SEQUENCE [LARGE SCALE GENOMIC DNA]</scope>
    <source>
        <strain evidence="7 8">MP602</strain>
    </source>
</reference>
<accession>A0A075LK90</accession>
<dbReference type="NCBIfam" id="TIGR00205">
    <property type="entry name" value="fliE"/>
    <property type="match status" value="1"/>
</dbReference>
<dbReference type="AlphaFoldDB" id="A0A075LK90"/>
<dbReference type="Proteomes" id="UP000027980">
    <property type="component" value="Chromosome"/>
</dbReference>
<dbReference type="OrthoDB" id="9812413at2"/>
<dbReference type="PRINTS" id="PR01006">
    <property type="entry name" value="FLGHOOKFLIE"/>
</dbReference>
<evidence type="ECO:0000256" key="2">
    <source>
        <dbReference type="ARBA" id="ARBA00009272"/>
    </source>
</evidence>
<dbReference type="RefSeq" id="WP_038560176.1">
    <property type="nucleotide sequence ID" value="NZ_CP008876.1"/>
</dbReference>
<feature type="compositionally biased region" description="Polar residues" evidence="6">
    <location>
        <begin position="13"/>
        <end position="45"/>
    </location>
</feature>
<dbReference type="HAMAP" id="MF_00724">
    <property type="entry name" value="FliE"/>
    <property type="match status" value="1"/>
</dbReference>
<evidence type="ECO:0000313" key="8">
    <source>
        <dbReference type="Proteomes" id="UP000027980"/>
    </source>
</evidence>
<evidence type="ECO:0000256" key="3">
    <source>
        <dbReference type="ARBA" id="ARBA00023143"/>
    </source>
</evidence>
<comment type="subcellular location">
    <subcellularLocation>
        <location evidence="1 4">Bacterial flagellum basal body</location>
    </subcellularLocation>
</comment>
<dbReference type="Pfam" id="PF02049">
    <property type="entry name" value="FliE"/>
    <property type="match status" value="1"/>
</dbReference>
<evidence type="ECO:0000256" key="1">
    <source>
        <dbReference type="ARBA" id="ARBA00004117"/>
    </source>
</evidence>
<feature type="region of interest" description="Disordered" evidence="6">
    <location>
        <begin position="1"/>
        <end position="55"/>
    </location>
</feature>
<sequence>MAIEGISGMAGTSGLTSIKQTTPGQAQSSFTESLKSAIESLNETQQESDKMTQDLAAGKVDNLHDVMIASQKASVALDAAVQVQKKAIDAYTEMMRMSM</sequence>